<dbReference type="RefSeq" id="WP_181616141.1">
    <property type="nucleotide sequence ID" value="NZ_BAABAM010000013.1"/>
</dbReference>
<evidence type="ECO:0008006" key="3">
    <source>
        <dbReference type="Google" id="ProtNLM"/>
    </source>
</evidence>
<organism evidence="1 2">
    <name type="scientific">Nonomuraea soli</name>
    <dbReference type="NCBI Taxonomy" id="1032476"/>
    <lineage>
        <taxon>Bacteria</taxon>
        <taxon>Bacillati</taxon>
        <taxon>Actinomycetota</taxon>
        <taxon>Actinomycetes</taxon>
        <taxon>Streptosporangiales</taxon>
        <taxon>Streptosporangiaceae</taxon>
        <taxon>Nonomuraea</taxon>
    </lineage>
</organism>
<accession>A0A7W0CU70</accession>
<keyword evidence="2" id="KW-1185">Reference proteome</keyword>
<gene>
    <name evidence="1" type="ORF">HNR30_008837</name>
</gene>
<evidence type="ECO:0000313" key="2">
    <source>
        <dbReference type="Proteomes" id="UP000530928"/>
    </source>
</evidence>
<reference evidence="1 2" key="1">
    <citation type="submission" date="2020-07" db="EMBL/GenBank/DDBJ databases">
        <title>Genomic Encyclopedia of Type Strains, Phase IV (KMG-IV): sequencing the most valuable type-strain genomes for metagenomic binning, comparative biology and taxonomic classification.</title>
        <authorList>
            <person name="Goeker M."/>
        </authorList>
    </citation>
    <scope>NUCLEOTIDE SEQUENCE [LARGE SCALE GENOMIC DNA]</scope>
    <source>
        <strain evidence="1 2">DSM 45533</strain>
    </source>
</reference>
<proteinExistence type="predicted"/>
<evidence type="ECO:0000313" key="1">
    <source>
        <dbReference type="EMBL" id="MBA2897439.1"/>
    </source>
</evidence>
<dbReference type="EMBL" id="JACDUR010000011">
    <property type="protein sequence ID" value="MBA2897439.1"/>
    <property type="molecule type" value="Genomic_DNA"/>
</dbReference>
<dbReference type="Proteomes" id="UP000530928">
    <property type="component" value="Unassembled WGS sequence"/>
</dbReference>
<protein>
    <recommendedName>
        <fullName evidence="3">Transposase</fullName>
    </recommendedName>
</protein>
<name>A0A7W0CU70_9ACTN</name>
<dbReference type="AlphaFoldDB" id="A0A7W0CU70"/>
<comment type="caution">
    <text evidence="1">The sequence shown here is derived from an EMBL/GenBank/DDBJ whole genome shotgun (WGS) entry which is preliminary data.</text>
</comment>
<sequence length="73" mass="8107">MDRRWIGPDGYEVAPATRAGRQVLRIRRHGWLIADCVSVEQVARFVALADLCEVVRLPVGRHYQGAGSSSHHG</sequence>